<accession>A0A6P4IPU4</accession>
<reference evidence="4" key="2">
    <citation type="submission" date="2025-08" db="UniProtKB">
        <authorList>
            <consortium name="RefSeq"/>
        </authorList>
    </citation>
    <scope>IDENTIFICATION</scope>
    <source>
        <strain evidence="4">14028-0561.14</strain>
        <tissue evidence="4">Whole fly</tissue>
    </source>
</reference>
<dbReference type="PROSITE" id="PS51837">
    <property type="entry name" value="LITAF"/>
    <property type="match status" value="1"/>
</dbReference>
<keyword evidence="3" id="KW-1185">Reference proteome</keyword>
<name>A0A6P4IPU4_DROKI</name>
<evidence type="ECO:0000313" key="4">
    <source>
        <dbReference type="RefSeq" id="XP_017024498.1"/>
    </source>
</evidence>
<dbReference type="Proteomes" id="UP001652661">
    <property type="component" value="Chromosome 2R"/>
</dbReference>
<evidence type="ECO:0000256" key="1">
    <source>
        <dbReference type="SAM" id="MobiDB-lite"/>
    </source>
</evidence>
<dbReference type="Pfam" id="PF10601">
    <property type="entry name" value="zf-LITAF-like"/>
    <property type="match status" value="1"/>
</dbReference>
<proteinExistence type="predicted"/>
<feature type="compositionally biased region" description="Basic and acidic residues" evidence="1">
    <location>
        <begin position="8"/>
        <end position="23"/>
    </location>
</feature>
<evidence type="ECO:0000313" key="3">
    <source>
        <dbReference type="Proteomes" id="UP001652661"/>
    </source>
</evidence>
<dbReference type="InterPro" id="IPR006629">
    <property type="entry name" value="LITAF"/>
</dbReference>
<gene>
    <name evidence="4" type="primary">LOC108076259</name>
</gene>
<dbReference type="AlphaFoldDB" id="A0A6P4IPU4"/>
<sequence>MTTTLPEKATEQETEQEARERAAKALEDQRERKIYENFATPLAGTFLNLPREAVEIKCPACGIKDLSVVQNDLKWWASEINRIVGCLFVTCCCCCCFNYYVPCKQTDRSHYCGNCGCYFGRSMKRRAPLKLKATTD</sequence>
<organism evidence="3 4">
    <name type="scientific">Drosophila kikkawai</name>
    <name type="common">Fruit fly</name>
    <dbReference type="NCBI Taxonomy" id="30033"/>
    <lineage>
        <taxon>Eukaryota</taxon>
        <taxon>Metazoa</taxon>
        <taxon>Ecdysozoa</taxon>
        <taxon>Arthropoda</taxon>
        <taxon>Hexapoda</taxon>
        <taxon>Insecta</taxon>
        <taxon>Pterygota</taxon>
        <taxon>Neoptera</taxon>
        <taxon>Endopterygota</taxon>
        <taxon>Diptera</taxon>
        <taxon>Brachycera</taxon>
        <taxon>Muscomorpha</taxon>
        <taxon>Ephydroidea</taxon>
        <taxon>Drosophilidae</taxon>
        <taxon>Drosophila</taxon>
        <taxon>Sophophora</taxon>
    </lineage>
</organism>
<reference evidence="3" key="1">
    <citation type="submission" date="2025-05" db="UniProtKB">
        <authorList>
            <consortium name="RefSeq"/>
        </authorList>
    </citation>
    <scope>NUCLEOTIDE SEQUENCE [LARGE SCALE GENOMIC DNA]</scope>
    <source>
        <strain evidence="3">14028-0561.14</strain>
    </source>
</reference>
<dbReference type="GeneID" id="108076259"/>
<protein>
    <recommendedName>
        <fullName evidence="2">LITAF domain-containing protein</fullName>
    </recommendedName>
</protein>
<dbReference type="OrthoDB" id="7912854at2759"/>
<evidence type="ECO:0000259" key="2">
    <source>
        <dbReference type="PROSITE" id="PS51837"/>
    </source>
</evidence>
<dbReference type="RefSeq" id="XP_017024498.1">
    <property type="nucleotide sequence ID" value="XM_017169009.2"/>
</dbReference>
<feature type="region of interest" description="Disordered" evidence="1">
    <location>
        <begin position="1"/>
        <end position="23"/>
    </location>
</feature>
<feature type="domain" description="LITAF" evidence="2">
    <location>
        <begin position="38"/>
        <end position="124"/>
    </location>
</feature>